<dbReference type="InterPro" id="IPR036899">
    <property type="entry name" value="Ribosomal_uL13_sf"/>
</dbReference>
<dbReference type="SUPFAM" id="SSF52161">
    <property type="entry name" value="Ribosomal protein L13"/>
    <property type="match status" value="1"/>
</dbReference>
<dbReference type="AlphaFoldDB" id="D7DAD9"/>
<protein>
    <recommendedName>
        <fullName evidence="4">Large ribosomal subunit protein uL13</fullName>
    </recommendedName>
</protein>
<evidence type="ECO:0000256" key="2">
    <source>
        <dbReference type="ARBA" id="ARBA00022980"/>
    </source>
</evidence>
<dbReference type="GO" id="GO:0003735">
    <property type="term" value="F:structural constituent of ribosome"/>
    <property type="evidence" value="ECO:0007669"/>
    <property type="project" value="UniProtKB-UniRule"/>
</dbReference>
<dbReference type="GeneID" id="9234943"/>
<comment type="function">
    <text evidence="4">This protein is one of the early assembly proteins of the 50S ribosomal subunit, although it is not seen to bind rRNA by itself. It is important during the early stages of 50S assembly.</text>
</comment>
<dbReference type="HAMAP" id="MF_01366">
    <property type="entry name" value="Ribosomal_uL13"/>
    <property type="match status" value="1"/>
</dbReference>
<dbReference type="PANTHER" id="PTHR11545:SF3">
    <property type="entry name" value="LARGE RIBOSOMAL SUBUNIT PROTEIN UL13"/>
    <property type="match status" value="1"/>
</dbReference>
<dbReference type="InterPro" id="IPR005822">
    <property type="entry name" value="Ribosomal_uL13"/>
</dbReference>
<dbReference type="HOGENOM" id="CLU_076922_1_0_2"/>
<dbReference type="GO" id="GO:0022625">
    <property type="term" value="C:cytosolic large ribosomal subunit"/>
    <property type="evidence" value="ECO:0007669"/>
    <property type="project" value="UniProtKB-UniRule"/>
</dbReference>
<name>D7DAD9_STAHD</name>
<reference evidence="6 7" key="2">
    <citation type="journal article" date="2011" name="Stand. Genomic Sci.">
        <title>Complete genome sequence of Staphylothermus hellenicus P8.</title>
        <authorList>
            <person name="Anderson I."/>
            <person name="Wirth R."/>
            <person name="Lucas S."/>
            <person name="Copeland A."/>
            <person name="Lapidus A."/>
            <person name="Cheng J.F."/>
            <person name="Goodwin L."/>
            <person name="Pitluck S."/>
            <person name="Davenport K."/>
            <person name="Detter J.C."/>
            <person name="Han C."/>
            <person name="Tapia R."/>
            <person name="Land M."/>
            <person name="Hauser L."/>
            <person name="Pati A."/>
            <person name="Mikhailova N."/>
            <person name="Woyke T."/>
            <person name="Klenk H.P."/>
            <person name="Kyrpides N."/>
            <person name="Ivanova N."/>
        </authorList>
    </citation>
    <scope>NUCLEOTIDE SEQUENCE [LARGE SCALE GENOMIC DNA]</scope>
    <source>
        <strain evidence="7">DSM 12710 / JCM 10830 / BK20S6-10-b1 / P8</strain>
    </source>
</reference>
<dbReference type="KEGG" id="shc:Shell_1650"/>
<dbReference type="GO" id="GO:0006412">
    <property type="term" value="P:translation"/>
    <property type="evidence" value="ECO:0007669"/>
    <property type="project" value="UniProtKB-UniRule"/>
</dbReference>
<dbReference type="EMBL" id="CP002051">
    <property type="protein sequence ID" value="ADI32735.1"/>
    <property type="molecule type" value="Genomic_DNA"/>
</dbReference>
<reference evidence="7" key="1">
    <citation type="submission" date="2010-05" db="EMBL/GenBank/DDBJ databases">
        <title>Complete sequence of Staphylothermus hellenicus DSM 12710.</title>
        <authorList>
            <consortium name="US DOE Joint Genome Institute"/>
            <person name="Lucas S."/>
            <person name="Copeland A."/>
            <person name="Lapidus A."/>
            <person name="Cheng J.-F."/>
            <person name="Bruce D."/>
            <person name="Goodwin L."/>
            <person name="Pitluck S."/>
            <person name="Davenport K."/>
            <person name="Detter J.C."/>
            <person name="Han C."/>
            <person name="Tapia R."/>
            <person name="Larimer F."/>
            <person name="Land M."/>
            <person name="Hauser L."/>
            <person name="Kyrpides N."/>
            <person name="Mikhailova N."/>
            <person name="Anderson I.J."/>
            <person name="Woyke T."/>
        </authorList>
    </citation>
    <scope>NUCLEOTIDE SEQUENCE [LARGE SCALE GENOMIC DNA]</scope>
    <source>
        <strain evidence="7">DSM 12710 / JCM 10830 / BK20S6-10-b1 / P8</strain>
    </source>
</reference>
<dbReference type="PANTHER" id="PTHR11545">
    <property type="entry name" value="RIBOSOMAL PROTEIN L13"/>
    <property type="match status" value="1"/>
</dbReference>
<gene>
    <name evidence="4" type="primary">rpl13</name>
    <name evidence="6" type="ordered locus">Shell_1650</name>
</gene>
<dbReference type="Pfam" id="PF00572">
    <property type="entry name" value="Ribosomal_L13"/>
    <property type="match status" value="1"/>
</dbReference>
<dbReference type="Proteomes" id="UP000002573">
    <property type="component" value="Chromosome"/>
</dbReference>
<dbReference type="RefSeq" id="WP_013143932.1">
    <property type="nucleotide sequence ID" value="NC_014205.1"/>
</dbReference>
<sequence>MSEHKTIYVDATNQILGRLASIIAKKLLNGYRVIVVNAEKAVVSGERVRVIHGYKLIEKVTTHYNPYKTGIRRPRSPHNILKRTVRGMLPMDKPKGRNAYKRLRVYNGVPPELGKVEFIRFKKADANRLGREYITLADIAKELGWKGVKI</sequence>
<accession>D7DAD9</accession>
<comment type="similarity">
    <text evidence="1 4 5">Belongs to the universal ribosomal protein uL13 family.</text>
</comment>
<evidence type="ECO:0000256" key="5">
    <source>
        <dbReference type="RuleBase" id="RU003877"/>
    </source>
</evidence>
<evidence type="ECO:0000256" key="3">
    <source>
        <dbReference type="ARBA" id="ARBA00023274"/>
    </source>
</evidence>
<dbReference type="PIRSF" id="PIRSF002181">
    <property type="entry name" value="Ribosomal_L13"/>
    <property type="match status" value="1"/>
</dbReference>
<dbReference type="InterPro" id="IPR005823">
    <property type="entry name" value="Ribosomal_uL13_bac-type"/>
</dbReference>
<dbReference type="NCBIfam" id="NF005004">
    <property type="entry name" value="PRK06394.1"/>
    <property type="match status" value="1"/>
</dbReference>
<proteinExistence type="inferred from homology"/>
<dbReference type="PROSITE" id="PS00783">
    <property type="entry name" value="RIBOSOMAL_L13"/>
    <property type="match status" value="1"/>
</dbReference>
<dbReference type="NCBIfam" id="TIGR01077">
    <property type="entry name" value="L13_A_E"/>
    <property type="match status" value="1"/>
</dbReference>
<keyword evidence="2 4" id="KW-0689">Ribosomal protein</keyword>
<evidence type="ECO:0000256" key="1">
    <source>
        <dbReference type="ARBA" id="ARBA00006227"/>
    </source>
</evidence>
<dbReference type="OrthoDB" id="7668at2157"/>
<dbReference type="InterPro" id="IPR005755">
    <property type="entry name" value="Ribosomal_uL13_euk/arc"/>
</dbReference>
<dbReference type="eggNOG" id="arCOG04242">
    <property type="taxonomic scope" value="Archaea"/>
</dbReference>
<dbReference type="Gene3D" id="3.90.1180.10">
    <property type="entry name" value="Ribosomal protein L13"/>
    <property type="match status" value="1"/>
</dbReference>
<keyword evidence="7" id="KW-1185">Reference proteome</keyword>
<evidence type="ECO:0000313" key="7">
    <source>
        <dbReference type="Proteomes" id="UP000002573"/>
    </source>
</evidence>
<keyword evidence="3 4" id="KW-0687">Ribonucleoprotein</keyword>
<evidence type="ECO:0000313" key="6">
    <source>
        <dbReference type="EMBL" id="ADI32735.1"/>
    </source>
</evidence>
<dbReference type="CDD" id="cd00392">
    <property type="entry name" value="Ribosomal_L13"/>
    <property type="match status" value="1"/>
</dbReference>
<evidence type="ECO:0000256" key="4">
    <source>
        <dbReference type="HAMAP-Rule" id="MF_01366"/>
    </source>
</evidence>
<dbReference type="GO" id="GO:0017148">
    <property type="term" value="P:negative regulation of translation"/>
    <property type="evidence" value="ECO:0007669"/>
    <property type="project" value="TreeGrafter"/>
</dbReference>
<comment type="subunit">
    <text evidence="4">Part of the 50S ribosomal subunit.</text>
</comment>
<dbReference type="GO" id="GO:0003729">
    <property type="term" value="F:mRNA binding"/>
    <property type="evidence" value="ECO:0007669"/>
    <property type="project" value="TreeGrafter"/>
</dbReference>
<dbReference type="InterPro" id="IPR023563">
    <property type="entry name" value="Ribosomal_uL13_CS"/>
</dbReference>
<organism evidence="6 7">
    <name type="scientific">Staphylothermus hellenicus (strain DSM 12710 / JCM 10830 / BK20S6-10-b1 / P8)</name>
    <dbReference type="NCBI Taxonomy" id="591019"/>
    <lineage>
        <taxon>Archaea</taxon>
        <taxon>Thermoproteota</taxon>
        <taxon>Thermoprotei</taxon>
        <taxon>Desulfurococcales</taxon>
        <taxon>Desulfurococcaceae</taxon>
        <taxon>Staphylothermus</taxon>
    </lineage>
</organism>
<dbReference type="STRING" id="591019.Shell_1650"/>